<feature type="transmembrane region" description="Helical" evidence="1">
    <location>
        <begin position="83"/>
        <end position="107"/>
    </location>
</feature>
<evidence type="ECO:0000313" key="2">
    <source>
        <dbReference type="EMBL" id="PWR72022.1"/>
    </source>
</evidence>
<keyword evidence="1" id="KW-0812">Transmembrane</keyword>
<feature type="transmembrane region" description="Helical" evidence="1">
    <location>
        <begin position="12"/>
        <end position="37"/>
    </location>
</feature>
<dbReference type="EMBL" id="QGMY01000007">
    <property type="protein sequence ID" value="PWR72022.1"/>
    <property type="molecule type" value="Genomic_DNA"/>
</dbReference>
<dbReference type="OrthoDB" id="117487at2157"/>
<protein>
    <recommendedName>
        <fullName evidence="4">DUF4013 domain-containing protein</fullName>
    </recommendedName>
</protein>
<feature type="transmembrane region" description="Helical" evidence="1">
    <location>
        <begin position="229"/>
        <end position="250"/>
    </location>
</feature>
<comment type="caution">
    <text evidence="2">The sequence shown here is derived from an EMBL/GenBank/DDBJ whole genome shotgun (WGS) entry which is preliminary data.</text>
</comment>
<dbReference type="GeneID" id="97548113"/>
<keyword evidence="3" id="KW-1185">Reference proteome</keyword>
<organism evidence="2 3">
    <name type="scientific">Methanospirillum lacunae</name>
    <dbReference type="NCBI Taxonomy" id="668570"/>
    <lineage>
        <taxon>Archaea</taxon>
        <taxon>Methanobacteriati</taxon>
        <taxon>Methanobacteriota</taxon>
        <taxon>Stenosarchaea group</taxon>
        <taxon>Methanomicrobia</taxon>
        <taxon>Methanomicrobiales</taxon>
        <taxon>Methanospirillaceae</taxon>
        <taxon>Methanospirillum</taxon>
    </lineage>
</organism>
<keyword evidence="1" id="KW-0472">Membrane</keyword>
<sequence>MSGRPFADTISLLSKPVLWLPGLYAGALATAFIWLAFSGGEFIAGKMIFLGAVIFPFFVAGALGCMKSGEYTISLFGRSAVKFFFPILLPAIIAAAIIILLLILFSIPFAISGHSDPSMIAGLFIGITIPVMIFAFFADNVAVSEGLAVFASLKQSMMIASRSIFMVITCFVVSLISAGVVGTILATVWGMILSDKFTEYINLGAAEQQKIFAGFSLSDWQHILGYDGLVVTAITIGVSLIILVPFFIVYKQQCYLSALSVPSPVIPQTGEYDEKGRWYKY</sequence>
<evidence type="ECO:0000313" key="3">
    <source>
        <dbReference type="Proteomes" id="UP000245657"/>
    </source>
</evidence>
<feature type="transmembrane region" description="Helical" evidence="1">
    <location>
        <begin position="119"/>
        <end position="143"/>
    </location>
</feature>
<name>A0A2V2MVW2_9EURY</name>
<accession>A0A2V2MVW2</accession>
<proteinExistence type="predicted"/>
<evidence type="ECO:0008006" key="4">
    <source>
        <dbReference type="Google" id="ProtNLM"/>
    </source>
</evidence>
<reference evidence="2 3" key="1">
    <citation type="submission" date="2018-05" db="EMBL/GenBank/DDBJ databases">
        <title>Draft genome of Methanospirillum lacunae Ki8-1.</title>
        <authorList>
            <person name="Dueholm M.S."/>
            <person name="Nielsen P.H."/>
            <person name="Bakmann L.F."/>
            <person name="Otzen D.E."/>
        </authorList>
    </citation>
    <scope>NUCLEOTIDE SEQUENCE [LARGE SCALE GENOMIC DNA]</scope>
    <source>
        <strain evidence="2 3">Ki8-1</strain>
    </source>
</reference>
<feature type="transmembrane region" description="Helical" evidence="1">
    <location>
        <begin position="164"/>
        <end position="192"/>
    </location>
</feature>
<dbReference type="AlphaFoldDB" id="A0A2V2MVW2"/>
<feature type="transmembrane region" description="Helical" evidence="1">
    <location>
        <begin position="43"/>
        <end position="63"/>
    </location>
</feature>
<evidence type="ECO:0000256" key="1">
    <source>
        <dbReference type="SAM" id="Phobius"/>
    </source>
</evidence>
<gene>
    <name evidence="2" type="ORF">DK846_08510</name>
</gene>
<dbReference type="Proteomes" id="UP000245657">
    <property type="component" value="Unassembled WGS sequence"/>
</dbReference>
<keyword evidence="1" id="KW-1133">Transmembrane helix</keyword>
<dbReference type="RefSeq" id="WP_109968512.1">
    <property type="nucleotide sequence ID" value="NZ_CP176093.1"/>
</dbReference>